<evidence type="ECO:0000256" key="2">
    <source>
        <dbReference type="SAM" id="Phobius"/>
    </source>
</evidence>
<feature type="compositionally biased region" description="Polar residues" evidence="1">
    <location>
        <begin position="292"/>
        <end position="304"/>
    </location>
</feature>
<dbReference type="OrthoDB" id="5857665at2759"/>
<feature type="compositionally biased region" description="Acidic residues" evidence="1">
    <location>
        <begin position="229"/>
        <end position="246"/>
    </location>
</feature>
<dbReference type="AlphaFoldDB" id="A0A0D8XVS6"/>
<reference evidence="3 4" key="1">
    <citation type="submission" date="2013-11" db="EMBL/GenBank/DDBJ databases">
        <title>Draft genome of the bovine lungworm Dictyocaulus viviparus.</title>
        <authorList>
            <person name="Mitreva M."/>
        </authorList>
    </citation>
    <scope>NUCLEOTIDE SEQUENCE [LARGE SCALE GENOMIC DNA]</scope>
    <source>
        <strain evidence="3 4">HannoverDv2000</strain>
    </source>
</reference>
<feature type="compositionally biased region" description="Basic and acidic residues" evidence="1">
    <location>
        <begin position="282"/>
        <end position="291"/>
    </location>
</feature>
<keyword evidence="2" id="KW-1133">Transmembrane helix</keyword>
<evidence type="ECO:0000313" key="4">
    <source>
        <dbReference type="Proteomes" id="UP000053766"/>
    </source>
</evidence>
<organism evidence="3 4">
    <name type="scientific">Dictyocaulus viviparus</name>
    <name type="common">Bovine lungworm</name>
    <dbReference type="NCBI Taxonomy" id="29172"/>
    <lineage>
        <taxon>Eukaryota</taxon>
        <taxon>Metazoa</taxon>
        <taxon>Ecdysozoa</taxon>
        <taxon>Nematoda</taxon>
        <taxon>Chromadorea</taxon>
        <taxon>Rhabditida</taxon>
        <taxon>Rhabditina</taxon>
        <taxon>Rhabditomorpha</taxon>
        <taxon>Strongyloidea</taxon>
        <taxon>Metastrongylidae</taxon>
        <taxon>Dictyocaulus</taxon>
    </lineage>
</organism>
<evidence type="ECO:0000313" key="3">
    <source>
        <dbReference type="EMBL" id="KJH48713.1"/>
    </source>
</evidence>
<feature type="compositionally biased region" description="Basic and acidic residues" evidence="1">
    <location>
        <begin position="247"/>
        <end position="268"/>
    </location>
</feature>
<dbReference type="Proteomes" id="UP000053766">
    <property type="component" value="Unassembled WGS sequence"/>
</dbReference>
<evidence type="ECO:0000256" key="1">
    <source>
        <dbReference type="SAM" id="MobiDB-lite"/>
    </source>
</evidence>
<name>A0A0D8XVS6_DICVI</name>
<dbReference type="STRING" id="29172.A0A0D8XVS6"/>
<reference evidence="4" key="2">
    <citation type="journal article" date="2016" name="Sci. Rep.">
        <title>Dictyocaulus viviparus genome, variome and transcriptome elucidate lungworm biology and support future intervention.</title>
        <authorList>
            <person name="McNulty S.N."/>
            <person name="Strube C."/>
            <person name="Rosa B.A."/>
            <person name="Martin J.C."/>
            <person name="Tyagi R."/>
            <person name="Choi Y.J."/>
            <person name="Wang Q."/>
            <person name="Hallsworth Pepin K."/>
            <person name="Zhang X."/>
            <person name="Ozersky P."/>
            <person name="Wilson R.K."/>
            <person name="Sternberg P.W."/>
            <person name="Gasser R.B."/>
            <person name="Mitreva M."/>
        </authorList>
    </citation>
    <scope>NUCLEOTIDE SEQUENCE [LARGE SCALE GENOMIC DNA]</scope>
    <source>
        <strain evidence="4">HannoverDv2000</strain>
    </source>
</reference>
<proteinExistence type="predicted"/>
<gene>
    <name evidence="3" type="ORF">DICVIV_05169</name>
</gene>
<keyword evidence="2" id="KW-0472">Membrane</keyword>
<feature type="transmembrane region" description="Helical" evidence="2">
    <location>
        <begin position="390"/>
        <end position="413"/>
    </location>
</feature>
<keyword evidence="4" id="KW-1185">Reference proteome</keyword>
<dbReference type="EMBL" id="KN716258">
    <property type="protein sequence ID" value="KJH48713.1"/>
    <property type="molecule type" value="Genomic_DNA"/>
</dbReference>
<sequence length="450" mass="51385">MRMSSNRATRAVDDGALCSCAHSVPLHCHNRNDDDDDDIELPSNVTMKLYTICYLGALQAPPRPLAISEKKSVIFTIEPFWLEPYWRELKLDNLTFHYDFVVKNPEHCEGGVVTSDDGVHFCNNVIYLNTTDEGEEDVRDEDYEHSDNYDQYDDELSEEVEIDRDIFVGAPEVQVYYIVDVNQPRQLDLKAPSGHILHDVKTSVESEILRYDLKSDFEPVDNLPLPIDSQEEDEDVSDEDEGTELFEDSKPIQNEQKKEEETDNEKLKSSSTVAAINADSDVDMKKMDESKALTSEDSTKPVTTVSLDSENILGKENEESGEIEDKEVNTNDNENFVEIERSTKITDVFITTHRSIDNDENYLSEQDDEDDSIDEHDMTFFEQIAKNKGILARFVFGTTIVICLLSILCICIFRRRCRNMGNIKSVGGHRYDSINTQTIPTLSEKERLNQ</sequence>
<feature type="region of interest" description="Disordered" evidence="1">
    <location>
        <begin position="219"/>
        <end position="304"/>
    </location>
</feature>
<accession>A0A0D8XVS6</accession>
<protein>
    <submittedName>
        <fullName evidence="3">Uncharacterized protein</fullName>
    </submittedName>
</protein>
<keyword evidence="2" id="KW-0812">Transmembrane</keyword>